<evidence type="ECO:0000313" key="1">
    <source>
        <dbReference type="EMBL" id="MBB3929583.1"/>
    </source>
</evidence>
<accession>A0A840AJV2</accession>
<dbReference type="NCBIfam" id="NF005677">
    <property type="entry name" value="PRK07471.1"/>
    <property type="match status" value="1"/>
</dbReference>
<dbReference type="EC" id="2.7.7.7" evidence="1"/>
<dbReference type="GO" id="GO:0003887">
    <property type="term" value="F:DNA-directed DNA polymerase activity"/>
    <property type="evidence" value="ECO:0007669"/>
    <property type="project" value="UniProtKB-EC"/>
</dbReference>
<protein>
    <submittedName>
        <fullName evidence="1">DNA polymerase-3 subunit delta</fullName>
        <ecNumber evidence="1">2.7.7.7</ecNumber>
    </submittedName>
</protein>
<evidence type="ECO:0000313" key="2">
    <source>
        <dbReference type="Proteomes" id="UP000553963"/>
    </source>
</evidence>
<dbReference type="EMBL" id="JACIDS010000001">
    <property type="protein sequence ID" value="MBB3929583.1"/>
    <property type="molecule type" value="Genomic_DNA"/>
</dbReference>
<dbReference type="Proteomes" id="UP000553963">
    <property type="component" value="Unassembled WGS sequence"/>
</dbReference>
<dbReference type="NCBIfam" id="NF006586">
    <property type="entry name" value="PRK09112.1"/>
    <property type="match status" value="1"/>
</dbReference>
<sequence length="358" mass="38621">MAEAPEALAPDAIDGWALPEAQNDWYGGSDVERLLVEAYRGGRMHHAWLIGGPKGIGKATLAYRFARFALTHPDPARAPDAATLAVSPETAVARKIAAGSHPNILTLSRPYDEKNKRFLASLSIDEVRRTIPFFGSTAGEAGWRIAIVDSADDMNVNAANALLKILEEPPKRSLFLVLSHSPGRLLPTIRSRCRRLDLAPLSVDAIETALTEHADASAELRRFAAEAGRGSLRRAIRFLDEDMAAIGRAFSSAIASVPTLNAAAAHALGDLVGQRGADEAFEGFQDLVFDWLARRARGEAEPPELGILPPAAAAVPLASWAEVWEKVRVASAEVEALNLDRKQFVLSTLTMLARATRM</sequence>
<dbReference type="GO" id="GO:0009360">
    <property type="term" value="C:DNA polymerase III complex"/>
    <property type="evidence" value="ECO:0007669"/>
    <property type="project" value="TreeGrafter"/>
</dbReference>
<dbReference type="Pfam" id="PF13177">
    <property type="entry name" value="DNA_pol3_delta2"/>
    <property type="match status" value="1"/>
</dbReference>
<organism evidence="1 2">
    <name type="scientific">Kaistia hirudinis</name>
    <dbReference type="NCBI Taxonomy" id="1293440"/>
    <lineage>
        <taxon>Bacteria</taxon>
        <taxon>Pseudomonadati</taxon>
        <taxon>Pseudomonadota</taxon>
        <taxon>Alphaproteobacteria</taxon>
        <taxon>Hyphomicrobiales</taxon>
        <taxon>Kaistiaceae</taxon>
        <taxon>Kaistia</taxon>
    </lineage>
</organism>
<dbReference type="PANTHER" id="PTHR11669">
    <property type="entry name" value="REPLICATION FACTOR C / DNA POLYMERASE III GAMMA-TAU SUBUNIT"/>
    <property type="match status" value="1"/>
</dbReference>
<keyword evidence="1" id="KW-0548">Nucleotidyltransferase</keyword>
<dbReference type="InterPro" id="IPR027417">
    <property type="entry name" value="P-loop_NTPase"/>
</dbReference>
<dbReference type="InterPro" id="IPR050238">
    <property type="entry name" value="DNA_Rep/Repair_Clamp_Loader"/>
</dbReference>
<keyword evidence="1" id="KW-0808">Transferase</keyword>
<reference evidence="1 2" key="1">
    <citation type="submission" date="2020-08" db="EMBL/GenBank/DDBJ databases">
        <title>Genomic Encyclopedia of Type Strains, Phase IV (KMG-IV): sequencing the most valuable type-strain genomes for metagenomic binning, comparative biology and taxonomic classification.</title>
        <authorList>
            <person name="Goeker M."/>
        </authorList>
    </citation>
    <scope>NUCLEOTIDE SEQUENCE [LARGE SCALE GENOMIC DNA]</scope>
    <source>
        <strain evidence="1 2">DSM 25966</strain>
    </source>
</reference>
<dbReference type="GO" id="GO:0006261">
    <property type="term" value="P:DNA-templated DNA replication"/>
    <property type="evidence" value="ECO:0007669"/>
    <property type="project" value="TreeGrafter"/>
</dbReference>
<dbReference type="RefSeq" id="WP_246409169.1">
    <property type="nucleotide sequence ID" value="NZ_JACIDS010000001.1"/>
</dbReference>
<dbReference type="SUPFAM" id="SSF52540">
    <property type="entry name" value="P-loop containing nucleoside triphosphate hydrolases"/>
    <property type="match status" value="1"/>
</dbReference>
<comment type="caution">
    <text evidence="1">The sequence shown here is derived from an EMBL/GenBank/DDBJ whole genome shotgun (WGS) entry which is preliminary data.</text>
</comment>
<gene>
    <name evidence="1" type="ORF">GGR25_000602</name>
</gene>
<keyword evidence="2" id="KW-1185">Reference proteome</keyword>
<proteinExistence type="predicted"/>
<dbReference type="PANTHER" id="PTHR11669:SF8">
    <property type="entry name" value="DNA POLYMERASE III SUBUNIT DELTA"/>
    <property type="match status" value="1"/>
</dbReference>
<dbReference type="AlphaFoldDB" id="A0A840AJV2"/>
<dbReference type="Gene3D" id="3.40.50.300">
    <property type="entry name" value="P-loop containing nucleotide triphosphate hydrolases"/>
    <property type="match status" value="1"/>
</dbReference>
<name>A0A840AJV2_9HYPH</name>